<proteinExistence type="predicted"/>
<reference evidence="1 2" key="1">
    <citation type="submission" date="2017-10" db="EMBL/GenBank/DDBJ databases">
        <title>Sequencing the genomes of 1000 actinobacteria strains.</title>
        <authorList>
            <person name="Klenk H.-P."/>
        </authorList>
    </citation>
    <scope>NUCLEOTIDE SEQUENCE [LARGE SCALE GENOMIC DNA]</scope>
    <source>
        <strain evidence="1 2">DSM 15597</strain>
    </source>
</reference>
<dbReference type="EMBL" id="PDJC01000001">
    <property type="protein sequence ID" value="PFG16845.1"/>
    <property type="molecule type" value="Genomic_DNA"/>
</dbReference>
<gene>
    <name evidence="1" type="ORF">ATK74_1400</name>
</gene>
<keyword evidence="2" id="KW-1185">Reference proteome</keyword>
<dbReference type="OrthoDB" id="3891051at2"/>
<name>A0A2A9CRX4_9ACTN</name>
<comment type="caution">
    <text evidence="1">The sequence shown here is derived from an EMBL/GenBank/DDBJ whole genome shotgun (WGS) entry which is preliminary data.</text>
</comment>
<dbReference type="RefSeq" id="WP_143483583.1">
    <property type="nucleotide sequence ID" value="NZ_PDJC01000001.1"/>
</dbReference>
<dbReference type="Proteomes" id="UP000226079">
    <property type="component" value="Unassembled WGS sequence"/>
</dbReference>
<dbReference type="AlphaFoldDB" id="A0A2A9CRX4"/>
<accession>A0A2A9CRX4</accession>
<organism evidence="1 2">
    <name type="scientific">Propionicimonas paludicola</name>
    <dbReference type="NCBI Taxonomy" id="185243"/>
    <lineage>
        <taxon>Bacteria</taxon>
        <taxon>Bacillati</taxon>
        <taxon>Actinomycetota</taxon>
        <taxon>Actinomycetes</taxon>
        <taxon>Propionibacteriales</taxon>
        <taxon>Nocardioidaceae</taxon>
        <taxon>Propionicimonas</taxon>
    </lineage>
</organism>
<sequence length="700" mass="75490">MAAPAVGFSGPTLITASFYPARVAYLIKAGSRAGLRRAVQEATTRWGGISEVILPVSRDGSVGGWWSQVAATANLDAAVTVDVPEDTARRAASQLRLPFVHLRDIDRTGPSSATCHPLVVNGAKDLSVISANGSLWETVLAGDVSPEHLDAMADAAWPVRREELPDQVARAALTGTTAIDRTAAQLACSSGGGAGRTPAMIWLTPGRTVTDLLWFWNLRALSSKTSATPMVLLPLKDVGYWLGFGKQVQGLLRRPAEFSPDVVVFSISRDSAAVHAAAHSLGLQPAASMDIKTGFRWPAEYRVPPFTYRLADNYDFRWWFLSGRTYGKQVQVEVQAGAGRGRLHLESPVSWRGSAGTLVALRGPALDRLPKRSAVAEAVIRNGEWRDGGLQVATTTMPSYDFQITLPSLEEATWIAIRESTRSAKLSDKGRLGAALADRSSQLLMPDIYEVALELATPRKHALVAELKTETNGRLSEDDLNDLAERWGGTARRAYRAIRGIRSVPPPRAARAAEALCDAGWAGRGFEVRCDACGLRSFVPLRQSTDRPHCPECNARQPYSLDASGPRIHYQLGSLADRAVDQGVMPHLIVAALLRRREEQTFVLPGLAVEALDGSLFEVDLVGTTGGLLFAGEVKSNGRAFTEEQVTADVAHSVTLGANLHLMASVSDIPDEAQHLAARLCKTAGIQMEVLDRRSLRPVS</sequence>
<evidence type="ECO:0000313" key="2">
    <source>
        <dbReference type="Proteomes" id="UP000226079"/>
    </source>
</evidence>
<evidence type="ECO:0000313" key="1">
    <source>
        <dbReference type="EMBL" id="PFG16845.1"/>
    </source>
</evidence>
<protein>
    <submittedName>
        <fullName evidence="1">Uncharacterized protein</fullName>
    </submittedName>
</protein>